<evidence type="ECO:0000256" key="3">
    <source>
        <dbReference type="ARBA" id="ARBA00022553"/>
    </source>
</evidence>
<dbReference type="PROSITE" id="PS01124">
    <property type="entry name" value="HTH_ARAC_FAMILY_2"/>
    <property type="match status" value="1"/>
</dbReference>
<evidence type="ECO:0000256" key="6">
    <source>
        <dbReference type="ARBA" id="ARBA00023125"/>
    </source>
</evidence>
<keyword evidence="6" id="KW-0238">DNA-binding</keyword>
<keyword evidence="4" id="KW-0902">Two-component regulatory system</keyword>
<evidence type="ECO:0000259" key="9">
    <source>
        <dbReference type="PROSITE" id="PS01124"/>
    </source>
</evidence>
<dbReference type="PRINTS" id="PR00032">
    <property type="entry name" value="HTHARAC"/>
</dbReference>
<evidence type="ECO:0000259" key="10">
    <source>
        <dbReference type="PROSITE" id="PS50110"/>
    </source>
</evidence>
<evidence type="ECO:0000256" key="4">
    <source>
        <dbReference type="ARBA" id="ARBA00023012"/>
    </source>
</evidence>
<dbReference type="SMART" id="SM00342">
    <property type="entry name" value="HTH_ARAC"/>
    <property type="match status" value="1"/>
</dbReference>
<feature type="domain" description="Response regulatory" evidence="10">
    <location>
        <begin position="3"/>
        <end position="120"/>
    </location>
</feature>
<dbReference type="InterPro" id="IPR020449">
    <property type="entry name" value="Tscrpt_reg_AraC-type_HTH"/>
</dbReference>
<dbReference type="Proteomes" id="UP001469365">
    <property type="component" value="Unassembled WGS sequence"/>
</dbReference>
<proteinExistence type="predicted"/>
<dbReference type="PROSITE" id="PS50110">
    <property type="entry name" value="RESPONSE_REGULATORY"/>
    <property type="match status" value="1"/>
</dbReference>
<dbReference type="PANTHER" id="PTHR42713:SF3">
    <property type="entry name" value="TRANSCRIPTIONAL REGULATORY PROTEIN HPTR"/>
    <property type="match status" value="1"/>
</dbReference>
<dbReference type="PROSITE" id="PS00041">
    <property type="entry name" value="HTH_ARAC_FAMILY_1"/>
    <property type="match status" value="1"/>
</dbReference>
<dbReference type="CDD" id="cd17536">
    <property type="entry name" value="REC_YesN-like"/>
    <property type="match status" value="1"/>
</dbReference>
<dbReference type="EMBL" id="JBBPCC010000005">
    <property type="protein sequence ID" value="MEK8128126.1"/>
    <property type="molecule type" value="Genomic_DNA"/>
</dbReference>
<evidence type="ECO:0000256" key="1">
    <source>
        <dbReference type="ARBA" id="ARBA00004496"/>
    </source>
</evidence>
<name>A0ABU9DH48_9BACL</name>
<protein>
    <submittedName>
        <fullName evidence="11">Response regulator</fullName>
    </submittedName>
</protein>
<feature type="domain" description="HTH araC/xylS-type" evidence="9">
    <location>
        <begin position="299"/>
        <end position="398"/>
    </location>
</feature>
<keyword evidence="12" id="KW-1185">Reference proteome</keyword>
<dbReference type="PANTHER" id="PTHR42713">
    <property type="entry name" value="HISTIDINE KINASE-RELATED"/>
    <property type="match status" value="1"/>
</dbReference>
<comment type="caution">
    <text evidence="11">The sequence shown here is derived from an EMBL/GenBank/DDBJ whole genome shotgun (WGS) entry which is preliminary data.</text>
</comment>
<dbReference type="Pfam" id="PF12833">
    <property type="entry name" value="HTH_18"/>
    <property type="match status" value="1"/>
</dbReference>
<evidence type="ECO:0000313" key="11">
    <source>
        <dbReference type="EMBL" id="MEK8128126.1"/>
    </source>
</evidence>
<accession>A0ABU9DH48</accession>
<dbReference type="SUPFAM" id="SSF46689">
    <property type="entry name" value="Homeodomain-like"/>
    <property type="match status" value="1"/>
</dbReference>
<dbReference type="InterPro" id="IPR001789">
    <property type="entry name" value="Sig_transdc_resp-reg_receiver"/>
</dbReference>
<dbReference type="RefSeq" id="WP_341415196.1">
    <property type="nucleotide sequence ID" value="NZ_JBBPCC010000005.1"/>
</dbReference>
<gene>
    <name evidence="11" type="ORF">WMW72_09450</name>
</gene>
<evidence type="ECO:0000256" key="7">
    <source>
        <dbReference type="ARBA" id="ARBA00023163"/>
    </source>
</evidence>
<evidence type="ECO:0000256" key="5">
    <source>
        <dbReference type="ARBA" id="ARBA00023015"/>
    </source>
</evidence>
<dbReference type="SUPFAM" id="SSF52172">
    <property type="entry name" value="CheY-like"/>
    <property type="match status" value="1"/>
</dbReference>
<evidence type="ECO:0000256" key="2">
    <source>
        <dbReference type="ARBA" id="ARBA00022490"/>
    </source>
</evidence>
<keyword evidence="5" id="KW-0805">Transcription regulation</keyword>
<evidence type="ECO:0000313" key="12">
    <source>
        <dbReference type="Proteomes" id="UP001469365"/>
    </source>
</evidence>
<dbReference type="InterPro" id="IPR009057">
    <property type="entry name" value="Homeodomain-like_sf"/>
</dbReference>
<sequence length="404" mass="46685">MWKLMIADDEPRIRYGLRKVLSWEEMGIEVVAEAENGQEALEIAETVRPDLMFMDINMPFVSGLEVIERLRDMLPDCVVIVISGHDEFAYAQRAVRLNVFDYVLKPVQKEELQVIVQKALQTLQKEQLEQKYNHWMNQKFEVSSAELREQFLRNWVAGNLDDRQLQEELQFFGMRFPEQIGLLLIKPLLKVKVTPAHKIWDPQLLEFAVKNILMELLAPVPSSAAFGNGKGHLCVVTPIGRAADWHAFLQDFERTLSFYLGVQVLTAYTVAGCIAEIPERYTELVMDLNASVSLTPIVLMTKKYLETFYYKEDLSLTEVAEQMNVNANYLSKLLKKETGQTFVDAVTQIRIQKATQLLNDPMSKMYEVAEQVGYQSQHYFSHIFKKVTGLSPLEYRKRGERYDR</sequence>
<dbReference type="InterPro" id="IPR018062">
    <property type="entry name" value="HTH_AraC-typ_CS"/>
</dbReference>
<keyword evidence="3 8" id="KW-0597">Phosphoprotein</keyword>
<dbReference type="Gene3D" id="3.40.50.2300">
    <property type="match status" value="1"/>
</dbReference>
<reference evidence="11 12" key="1">
    <citation type="submission" date="2024-04" db="EMBL/GenBank/DDBJ databases">
        <title>draft genome sequnece of Paenibacillus filicis.</title>
        <authorList>
            <person name="Kim D.-U."/>
        </authorList>
    </citation>
    <scope>NUCLEOTIDE SEQUENCE [LARGE SCALE GENOMIC DNA]</scope>
    <source>
        <strain evidence="11 12">KACC14197</strain>
    </source>
</reference>
<feature type="modified residue" description="4-aspartylphosphate" evidence="8">
    <location>
        <position position="55"/>
    </location>
</feature>
<comment type="subcellular location">
    <subcellularLocation>
        <location evidence="1">Cytoplasm</location>
    </subcellularLocation>
</comment>
<dbReference type="SMART" id="SM00448">
    <property type="entry name" value="REC"/>
    <property type="match status" value="1"/>
</dbReference>
<dbReference type="Pfam" id="PF00072">
    <property type="entry name" value="Response_reg"/>
    <property type="match status" value="1"/>
</dbReference>
<dbReference type="Gene3D" id="1.10.10.60">
    <property type="entry name" value="Homeodomain-like"/>
    <property type="match status" value="2"/>
</dbReference>
<dbReference type="InterPro" id="IPR051552">
    <property type="entry name" value="HptR"/>
</dbReference>
<evidence type="ECO:0000256" key="8">
    <source>
        <dbReference type="PROSITE-ProRule" id="PRU00169"/>
    </source>
</evidence>
<dbReference type="InterPro" id="IPR011006">
    <property type="entry name" value="CheY-like_superfamily"/>
</dbReference>
<dbReference type="InterPro" id="IPR018060">
    <property type="entry name" value="HTH_AraC"/>
</dbReference>
<organism evidence="11 12">
    <name type="scientific">Paenibacillus filicis</name>
    <dbReference type="NCBI Taxonomy" id="669464"/>
    <lineage>
        <taxon>Bacteria</taxon>
        <taxon>Bacillati</taxon>
        <taxon>Bacillota</taxon>
        <taxon>Bacilli</taxon>
        <taxon>Bacillales</taxon>
        <taxon>Paenibacillaceae</taxon>
        <taxon>Paenibacillus</taxon>
    </lineage>
</organism>
<keyword evidence="2" id="KW-0963">Cytoplasm</keyword>
<keyword evidence="7" id="KW-0804">Transcription</keyword>